<evidence type="ECO:0000313" key="2">
    <source>
        <dbReference type="Proteomes" id="UP000727490"/>
    </source>
</evidence>
<keyword evidence="1" id="KW-0560">Oxidoreductase</keyword>
<name>A0A951J1T5_9BACT</name>
<keyword evidence="1" id="KW-0223">Dioxygenase</keyword>
<protein>
    <submittedName>
        <fullName evidence="1">Glyoxalase/bleomycin resistance/extradiol dioxygenase family protein</fullName>
    </submittedName>
</protein>
<proteinExistence type="predicted"/>
<dbReference type="EMBL" id="RPHB01000013">
    <property type="protein sequence ID" value="MBW3470279.1"/>
    <property type="molecule type" value="Genomic_DNA"/>
</dbReference>
<dbReference type="GO" id="GO:0051213">
    <property type="term" value="F:dioxygenase activity"/>
    <property type="evidence" value="ECO:0007669"/>
    <property type="project" value="UniProtKB-KW"/>
</dbReference>
<dbReference type="Proteomes" id="UP000727490">
    <property type="component" value="Unassembled WGS sequence"/>
</dbReference>
<evidence type="ECO:0000313" key="1">
    <source>
        <dbReference type="EMBL" id="MBW3470279.1"/>
    </source>
</evidence>
<dbReference type="RefSeq" id="WP_219294004.1">
    <property type="nucleotide sequence ID" value="NZ_RPHB01000013.1"/>
</dbReference>
<organism evidence="1 2">
    <name type="scientific">Arthrospiribacter ruber</name>
    <dbReference type="NCBI Taxonomy" id="2487934"/>
    <lineage>
        <taxon>Bacteria</taxon>
        <taxon>Pseudomonadati</taxon>
        <taxon>Bacteroidota</taxon>
        <taxon>Cytophagia</taxon>
        <taxon>Cytophagales</taxon>
        <taxon>Cyclobacteriaceae</taxon>
        <taxon>Arthrospiribacter</taxon>
    </lineage>
</organism>
<accession>A0A951J1T5</accession>
<gene>
    <name evidence="1" type="ORF">EGN73_21050</name>
</gene>
<sequence>MVLRENIFVMLLTDEKSSQLTDRKIGDGHQSSEMPIAIDAQSKKALDEMVAKALEAEGSVDSKLQDHGWMDQNTIADLDGHQWEVLFLDKKALRKQTA</sequence>
<comment type="caution">
    <text evidence="1">The sequence shown here is derived from an EMBL/GenBank/DDBJ whole genome shotgun (WGS) entry which is preliminary data.</text>
</comment>
<reference evidence="1 2" key="1">
    <citation type="journal article" date="2020" name="Syst. Appl. Microbiol.">
        <title>Arthrospiribacter ruber gen. nov., sp. nov., a novel bacterium isolated from Arthrospira cultures.</title>
        <authorList>
            <person name="Waleron M."/>
            <person name="Misztak A."/>
            <person name="Waleron M.M."/>
            <person name="Furmaniak M."/>
            <person name="Mrozik A."/>
            <person name="Waleron K."/>
        </authorList>
    </citation>
    <scope>NUCLEOTIDE SEQUENCE [LARGE SCALE GENOMIC DNA]</scope>
    <source>
        <strain evidence="1 2">DPMB0001</strain>
    </source>
</reference>
<dbReference type="AlphaFoldDB" id="A0A951J1T5"/>
<keyword evidence="2" id="KW-1185">Reference proteome</keyword>